<dbReference type="Pfam" id="PF13487">
    <property type="entry name" value="HD_5"/>
    <property type="match status" value="1"/>
</dbReference>
<dbReference type="SUPFAM" id="SSF109604">
    <property type="entry name" value="HD-domain/PDEase-like"/>
    <property type="match status" value="1"/>
</dbReference>
<dbReference type="InterPro" id="IPR035965">
    <property type="entry name" value="PAS-like_dom_sf"/>
</dbReference>
<evidence type="ECO:0000259" key="1">
    <source>
        <dbReference type="PROSITE" id="PS50112"/>
    </source>
</evidence>
<sequence>MREFFKNVNGGIFIINSQGLILECDSNFELKSGYKGEEIKNKKYIYEIFEDFSSWRKLDWGYETYLTKKNGEKIKVFVRVLPFLDYDFRVVAVYGGLFLTHIYENYSSFISQSPFPIVEVDLSDLFNYFRTLRRIVGDEINKYFEIYPEVIYEIIEKIKVTRINESFLKTYTYEGFNFDNFKENIFNFFTEESLNILKDTLIKVCKGDLNLNFEIEVIDPTGKIRFINTYIYPIGKERVLMYVLDKTKERELEADLRKSLNKITSLYNQVINALSSIMEYKDSYTSYHQKRVAELSQAIAIELGLLKDKVDAIRIGALLHDIGKIAVPGEILNKPGKLNNIEMEIVRTHPLIGYNMLKNIDFPSEVLHAVLQHHERLDGAGYPEGLKNGEISLSPKIVAVADVVEAMSSHRPYRPPLGIEKALEEIEINKGIKYDPNIVDICLRLFRDKGFKFSL</sequence>
<feature type="domain" description="PAS" evidence="1">
    <location>
        <begin position="1"/>
        <end position="49"/>
    </location>
</feature>
<evidence type="ECO:0000313" key="4">
    <source>
        <dbReference type="EMBL" id="HGK22884.1"/>
    </source>
</evidence>
<evidence type="ECO:0000259" key="2">
    <source>
        <dbReference type="PROSITE" id="PS51831"/>
    </source>
</evidence>
<gene>
    <name evidence="4" type="ORF">ENU78_00285</name>
</gene>
<feature type="domain" description="HD" evidence="2">
    <location>
        <begin position="285"/>
        <end position="407"/>
    </location>
</feature>
<dbReference type="SUPFAM" id="SSF55785">
    <property type="entry name" value="PYP-like sensor domain (PAS domain)"/>
    <property type="match status" value="2"/>
</dbReference>
<dbReference type="PANTHER" id="PTHR43155:SF2">
    <property type="entry name" value="CYCLIC DI-GMP PHOSPHODIESTERASE PA4108"/>
    <property type="match status" value="1"/>
</dbReference>
<dbReference type="Gene3D" id="1.10.3210.10">
    <property type="entry name" value="Hypothetical protein af1432"/>
    <property type="match status" value="1"/>
</dbReference>
<dbReference type="CDD" id="cd00077">
    <property type="entry name" value="HDc"/>
    <property type="match status" value="1"/>
</dbReference>
<reference evidence="4" key="1">
    <citation type="journal article" date="2020" name="mSystems">
        <title>Genome- and Community-Level Interaction Insights into Carbon Utilization and Element Cycling Functions of Hydrothermarchaeota in Hydrothermal Sediment.</title>
        <authorList>
            <person name="Zhou Z."/>
            <person name="Liu Y."/>
            <person name="Xu W."/>
            <person name="Pan J."/>
            <person name="Luo Z.H."/>
            <person name="Li M."/>
        </authorList>
    </citation>
    <scope>NUCLEOTIDE SEQUENCE [LARGE SCALE GENOMIC DNA]</scope>
    <source>
        <strain evidence="4">SpSt-70</strain>
    </source>
</reference>
<dbReference type="InterPro" id="IPR006675">
    <property type="entry name" value="HDIG_dom"/>
</dbReference>
<dbReference type="AlphaFoldDB" id="A0A7V3ZH67"/>
<accession>A0A7V3ZH67</accession>
<dbReference type="InterPro" id="IPR003607">
    <property type="entry name" value="HD/PDEase_dom"/>
</dbReference>
<dbReference type="EMBL" id="DTDV01000001">
    <property type="protein sequence ID" value="HGK22884.1"/>
    <property type="molecule type" value="Genomic_DNA"/>
</dbReference>
<protein>
    <submittedName>
        <fullName evidence="4">HD domain-containing protein</fullName>
    </submittedName>
</protein>
<dbReference type="NCBIfam" id="TIGR00277">
    <property type="entry name" value="HDIG"/>
    <property type="match status" value="1"/>
</dbReference>
<dbReference type="SMART" id="SM00471">
    <property type="entry name" value="HDc"/>
    <property type="match status" value="1"/>
</dbReference>
<dbReference type="PANTHER" id="PTHR43155">
    <property type="entry name" value="CYCLIC DI-GMP PHOSPHODIESTERASE PA4108-RELATED"/>
    <property type="match status" value="1"/>
</dbReference>
<dbReference type="InterPro" id="IPR000014">
    <property type="entry name" value="PAS"/>
</dbReference>
<feature type="domain" description="HD-GYP" evidence="3">
    <location>
        <begin position="263"/>
        <end position="455"/>
    </location>
</feature>
<dbReference type="PROSITE" id="PS50112">
    <property type="entry name" value="PAS"/>
    <property type="match status" value="1"/>
</dbReference>
<dbReference type="PROSITE" id="PS51831">
    <property type="entry name" value="HD"/>
    <property type="match status" value="1"/>
</dbReference>
<comment type="caution">
    <text evidence="4">The sequence shown here is derived from an EMBL/GenBank/DDBJ whole genome shotgun (WGS) entry which is preliminary data.</text>
</comment>
<evidence type="ECO:0000259" key="3">
    <source>
        <dbReference type="PROSITE" id="PS51832"/>
    </source>
</evidence>
<dbReference type="InterPro" id="IPR037522">
    <property type="entry name" value="HD_GYP_dom"/>
</dbReference>
<dbReference type="InterPro" id="IPR006674">
    <property type="entry name" value="HD_domain"/>
</dbReference>
<proteinExistence type="predicted"/>
<organism evidence="4">
    <name type="scientific">Dictyoglomus thermophilum</name>
    <dbReference type="NCBI Taxonomy" id="14"/>
    <lineage>
        <taxon>Bacteria</taxon>
        <taxon>Pseudomonadati</taxon>
        <taxon>Dictyoglomota</taxon>
        <taxon>Dictyoglomia</taxon>
        <taxon>Dictyoglomales</taxon>
        <taxon>Dictyoglomaceae</taxon>
        <taxon>Dictyoglomus</taxon>
    </lineage>
</organism>
<name>A0A7V3ZH67_DICTH</name>
<dbReference type="PROSITE" id="PS51832">
    <property type="entry name" value="HD_GYP"/>
    <property type="match status" value="1"/>
</dbReference>